<keyword evidence="2" id="KW-1185">Reference proteome</keyword>
<organism evidence="1 2">
    <name type="scientific">Parabacteroides chartae</name>
    <dbReference type="NCBI Taxonomy" id="1037355"/>
    <lineage>
        <taxon>Bacteria</taxon>
        <taxon>Pseudomonadati</taxon>
        <taxon>Bacteroidota</taxon>
        <taxon>Bacteroidia</taxon>
        <taxon>Bacteroidales</taxon>
        <taxon>Tannerellaceae</taxon>
        <taxon>Parabacteroides</taxon>
    </lineage>
</organism>
<protein>
    <submittedName>
        <fullName evidence="1">Uncharacterized protein</fullName>
    </submittedName>
</protein>
<name>A0A1T5B8Y1_9BACT</name>
<accession>A0A1T5B8Y1</accession>
<dbReference type="Proteomes" id="UP000190852">
    <property type="component" value="Unassembled WGS sequence"/>
</dbReference>
<dbReference type="EMBL" id="FUYQ01000006">
    <property type="protein sequence ID" value="SKB43676.1"/>
    <property type="molecule type" value="Genomic_DNA"/>
</dbReference>
<gene>
    <name evidence="1" type="ORF">SAMN05660349_01165</name>
</gene>
<reference evidence="2" key="1">
    <citation type="submission" date="2017-02" db="EMBL/GenBank/DDBJ databases">
        <authorList>
            <person name="Varghese N."/>
            <person name="Submissions S."/>
        </authorList>
    </citation>
    <scope>NUCLEOTIDE SEQUENCE [LARGE SCALE GENOMIC DNA]</scope>
    <source>
        <strain evidence="2">DSM 24967</strain>
    </source>
</reference>
<evidence type="ECO:0000313" key="2">
    <source>
        <dbReference type="Proteomes" id="UP000190852"/>
    </source>
</evidence>
<sequence>MEPYEFDEFEYVYDYAYDNFPSVDYDGMYIDFSKAFIFINRYNNNQIQIGIKYEDYLKDEELQETIDAFGLDKEKFWYLILFILDYSTCFSYNKVPDVLSPKNQLEKLSNEIDNNIDSLNETHLKVTFDKPIKLVLDIKGKRKFVIDDPTTLYVISKLCMNLVNNTSENSFLNLGTIPIFNEDGTPNIETVSNSVHIAYFAKMFITFFDKNPQFKGIKKKGKNGLLNKQLLISKLVYITKLSRSKSFLISDETLKGFLKQYKDLKISNPNMIYC</sequence>
<evidence type="ECO:0000313" key="1">
    <source>
        <dbReference type="EMBL" id="SKB43676.1"/>
    </source>
</evidence>
<dbReference type="RefSeq" id="WP_079682795.1">
    <property type="nucleotide sequence ID" value="NZ_FUYQ01000006.1"/>
</dbReference>
<dbReference type="AlphaFoldDB" id="A0A1T5B8Y1"/>
<proteinExistence type="predicted"/>